<accession>A1VPV9</accession>
<sequence>MMRLNFKPWAFTALGGMLLAQSAYLVTVKVTHLGVILPAGLGAVLVFLGSVQAPWQHWLAWKWVQAGFWLWLVSLGAFFGLLALRQQGQNLQGLRPEVIVVLGSSTPNAQPSPTLAERLNLAYTLAQQHPKARVIVSGGVDFRQTVSEASVMATYLEAKGLDKSRILVEDRSTSTHENLVYSLRLLQAGGQTPQAATVLVTSDFHTLRASWIAKNAGWKNVVTAGAPTPLYMRYNAWLREYFAFVSGWLLREY</sequence>
<evidence type="ECO:0000256" key="1">
    <source>
        <dbReference type="SAM" id="Phobius"/>
    </source>
</evidence>
<dbReference type="Proteomes" id="UP000000644">
    <property type="component" value="Chromosome"/>
</dbReference>
<dbReference type="PANTHER" id="PTHR30336">
    <property type="entry name" value="INNER MEMBRANE PROTEIN, PROBABLE PERMEASE"/>
    <property type="match status" value="1"/>
</dbReference>
<dbReference type="InterPro" id="IPR014729">
    <property type="entry name" value="Rossmann-like_a/b/a_fold"/>
</dbReference>
<dbReference type="STRING" id="365044.Pnap_2380"/>
<dbReference type="PANTHER" id="PTHR30336:SF4">
    <property type="entry name" value="ENVELOPE BIOGENESIS FACTOR ELYC"/>
    <property type="match status" value="1"/>
</dbReference>
<dbReference type="eggNOG" id="COG1434">
    <property type="taxonomic scope" value="Bacteria"/>
</dbReference>
<dbReference type="CDD" id="cd06259">
    <property type="entry name" value="YdcF-like"/>
    <property type="match status" value="1"/>
</dbReference>
<evidence type="ECO:0000259" key="2">
    <source>
        <dbReference type="Pfam" id="PF02698"/>
    </source>
</evidence>
<evidence type="ECO:0000313" key="3">
    <source>
        <dbReference type="EMBL" id="ABM37687.1"/>
    </source>
</evidence>
<dbReference type="EMBL" id="CP000529">
    <property type="protein sequence ID" value="ABM37687.1"/>
    <property type="molecule type" value="Genomic_DNA"/>
</dbReference>
<reference evidence="4" key="1">
    <citation type="journal article" date="2009" name="Environ. Microbiol.">
        <title>The genome of Polaromonas naphthalenivorans strain CJ2, isolated from coal tar-contaminated sediment, reveals physiological and metabolic versatility and evolution through extensive horizontal gene transfer.</title>
        <authorList>
            <person name="Yagi J.M."/>
            <person name="Sims D."/>
            <person name="Brettin T."/>
            <person name="Bruce D."/>
            <person name="Madsen E.L."/>
        </authorList>
    </citation>
    <scope>NUCLEOTIDE SEQUENCE [LARGE SCALE GENOMIC DNA]</scope>
    <source>
        <strain evidence="4">CJ2</strain>
    </source>
</reference>
<dbReference type="HOGENOM" id="CLU_051474_2_2_4"/>
<evidence type="ECO:0000313" key="4">
    <source>
        <dbReference type="Proteomes" id="UP000000644"/>
    </source>
</evidence>
<keyword evidence="1" id="KW-1133">Transmembrane helix</keyword>
<keyword evidence="1" id="KW-0812">Transmembrane</keyword>
<dbReference type="OrthoDB" id="9782395at2"/>
<proteinExistence type="predicted"/>
<feature type="domain" description="DUF218" evidence="2">
    <location>
        <begin position="97"/>
        <end position="253"/>
    </location>
</feature>
<dbReference type="RefSeq" id="WP_011801765.1">
    <property type="nucleotide sequence ID" value="NC_008781.1"/>
</dbReference>
<protein>
    <recommendedName>
        <fullName evidence="2">DUF218 domain-containing protein</fullName>
    </recommendedName>
</protein>
<dbReference type="KEGG" id="pna:Pnap_2380"/>
<dbReference type="GO" id="GO:0043164">
    <property type="term" value="P:Gram-negative-bacterium-type cell wall biogenesis"/>
    <property type="evidence" value="ECO:0007669"/>
    <property type="project" value="TreeGrafter"/>
</dbReference>
<gene>
    <name evidence="3" type="ordered locus">Pnap_2380</name>
</gene>
<dbReference type="InterPro" id="IPR051599">
    <property type="entry name" value="Cell_Envelope_Assoc"/>
</dbReference>
<dbReference type="Gene3D" id="3.40.50.620">
    <property type="entry name" value="HUPs"/>
    <property type="match status" value="1"/>
</dbReference>
<dbReference type="InterPro" id="IPR003848">
    <property type="entry name" value="DUF218"/>
</dbReference>
<name>A1VPV9_POLNA</name>
<dbReference type="Pfam" id="PF02698">
    <property type="entry name" value="DUF218"/>
    <property type="match status" value="1"/>
</dbReference>
<dbReference type="GO" id="GO:0005886">
    <property type="term" value="C:plasma membrane"/>
    <property type="evidence" value="ECO:0007669"/>
    <property type="project" value="TreeGrafter"/>
</dbReference>
<organism evidence="3 4">
    <name type="scientific">Polaromonas naphthalenivorans (strain CJ2)</name>
    <dbReference type="NCBI Taxonomy" id="365044"/>
    <lineage>
        <taxon>Bacteria</taxon>
        <taxon>Pseudomonadati</taxon>
        <taxon>Pseudomonadota</taxon>
        <taxon>Betaproteobacteria</taxon>
        <taxon>Burkholderiales</taxon>
        <taxon>Comamonadaceae</taxon>
        <taxon>Polaromonas</taxon>
    </lineage>
</organism>
<dbReference type="GO" id="GO:0000270">
    <property type="term" value="P:peptidoglycan metabolic process"/>
    <property type="evidence" value="ECO:0007669"/>
    <property type="project" value="TreeGrafter"/>
</dbReference>
<feature type="transmembrane region" description="Helical" evidence="1">
    <location>
        <begin position="35"/>
        <end position="55"/>
    </location>
</feature>
<feature type="transmembrane region" description="Helical" evidence="1">
    <location>
        <begin position="67"/>
        <end position="84"/>
    </location>
</feature>
<keyword evidence="1" id="KW-0472">Membrane</keyword>
<dbReference type="AlphaFoldDB" id="A1VPV9"/>
<keyword evidence="4" id="KW-1185">Reference proteome</keyword>